<evidence type="ECO:0000259" key="7">
    <source>
        <dbReference type="PROSITE" id="PS50003"/>
    </source>
</evidence>
<evidence type="ECO:0000256" key="1">
    <source>
        <dbReference type="ARBA" id="ARBA00004370"/>
    </source>
</evidence>
<dbReference type="Pfam" id="PF16016">
    <property type="entry name" value="VASt"/>
    <property type="match status" value="1"/>
</dbReference>
<dbReference type="InterPro" id="IPR031968">
    <property type="entry name" value="VASt"/>
</dbReference>
<dbReference type="Pfam" id="PF00169">
    <property type="entry name" value="PH"/>
    <property type="match status" value="1"/>
</dbReference>
<feature type="domain" description="VASt" evidence="8">
    <location>
        <begin position="830"/>
        <end position="996"/>
    </location>
</feature>
<organism evidence="9 10">
    <name type="scientific">Lodderomyces elongisporus (strain ATCC 11503 / CBS 2605 / JCM 1781 / NBRC 1676 / NRRL YB-4239)</name>
    <name type="common">Yeast</name>
    <name type="synonym">Saccharomyces elongisporus</name>
    <dbReference type="NCBI Taxonomy" id="379508"/>
    <lineage>
        <taxon>Eukaryota</taxon>
        <taxon>Fungi</taxon>
        <taxon>Dikarya</taxon>
        <taxon>Ascomycota</taxon>
        <taxon>Saccharomycotina</taxon>
        <taxon>Pichiomycetes</taxon>
        <taxon>Debaryomycetaceae</taxon>
        <taxon>Candida/Lodderomyces clade</taxon>
        <taxon>Lodderomyces</taxon>
    </lineage>
</organism>
<dbReference type="PANTHER" id="PTHR14248">
    <property type="entry name" value="CYCLIN Y, ISOFORM A"/>
    <property type="match status" value="1"/>
</dbReference>
<feature type="compositionally biased region" description="Polar residues" evidence="5">
    <location>
        <begin position="68"/>
        <end position="84"/>
    </location>
</feature>
<evidence type="ECO:0000256" key="5">
    <source>
        <dbReference type="SAM" id="MobiDB-lite"/>
    </source>
</evidence>
<evidence type="ECO:0000256" key="6">
    <source>
        <dbReference type="SAM" id="Phobius"/>
    </source>
</evidence>
<dbReference type="Pfam" id="PF16746">
    <property type="entry name" value="BAR_3"/>
    <property type="match status" value="1"/>
</dbReference>
<evidence type="ECO:0000256" key="2">
    <source>
        <dbReference type="ARBA" id="ARBA00022692"/>
    </source>
</evidence>
<feature type="domain" description="PH" evidence="7">
    <location>
        <begin position="373"/>
        <end position="474"/>
    </location>
</feature>
<proteinExistence type="predicted"/>
<dbReference type="GO" id="GO:0005737">
    <property type="term" value="C:cytoplasm"/>
    <property type="evidence" value="ECO:0007669"/>
    <property type="project" value="InterPro"/>
</dbReference>
<feature type="region of interest" description="Disordered" evidence="5">
    <location>
        <begin position="40"/>
        <end position="84"/>
    </location>
</feature>
<evidence type="ECO:0000259" key="8">
    <source>
        <dbReference type="PROSITE" id="PS51778"/>
    </source>
</evidence>
<dbReference type="InterPro" id="IPR042067">
    <property type="entry name" value="Sip3_PH"/>
</dbReference>
<dbReference type="STRING" id="379508.A5DW24"/>
<dbReference type="CDD" id="cd07609">
    <property type="entry name" value="BAR_SIP3_fungi"/>
    <property type="match status" value="1"/>
</dbReference>
<dbReference type="PROSITE" id="PS51778">
    <property type="entry name" value="VAST"/>
    <property type="match status" value="1"/>
</dbReference>
<dbReference type="CDD" id="cd13280">
    <property type="entry name" value="PH_SIP3"/>
    <property type="match status" value="1"/>
</dbReference>
<evidence type="ECO:0000256" key="3">
    <source>
        <dbReference type="ARBA" id="ARBA00022989"/>
    </source>
</evidence>
<evidence type="ECO:0000256" key="4">
    <source>
        <dbReference type="ARBA" id="ARBA00023136"/>
    </source>
</evidence>
<keyword evidence="2 6" id="KW-0812">Transmembrane</keyword>
<sequence>MTLKHQHHLPVSSDLRTAMKEDQQSLLQLHEAGNLQKQMANTRSNGNEQKIKTPAKAQAQAHPEKRTQAPTQAPTQARIQKQTRQPKGQFKLISVSFKEAALDSPSFRASVNHMDNQLNNIEQWLIALSSSIKKLPRYLQEVESFCNSFLEHLAPGFLQDGFIDQEYTVEALHATILGLKTIWGRSLNAFSINPQILDEMSEFRKSRVVKYRELRRRFELCQIKYDKYLSIFVSSSKSKDAVMVVEDAKQLHQVRKEYIHISLDLVVELQDIGSSLDRLLVTLNYKLWEKKWSQFANSASSDVLREHWEKVQQVQSWCESYTVAIGKLRHDMTHARLQVEEGANVQFQPSLAPLDYLSSSINYRSLAEIDETGFEKHGYLFMKTWVERSSKPVWVRRWCFLKNGVFGILVLSPSQTSVEESDKIGILLCNVQYSPNEDRRFCFEIKTSELTITLQAETLIELKSWLKVFQNERDRVTAAAPDSSLFQIASNRFPPILNEFASGVNTAMDRELSNIRIINSAGQAITSSSLTRYVEKFGTIYERHLYYQIPKVNPPIMTDSTKSATIAYSCVAATVLPTALTANIWGSVNWGLYYLYDSEKQFAAEKLETVIDYEMVKYQEDHLGLSTIYPSFFPQNLIPLDIQMRALFENVLQPGEYCVMSFGCIWAPNSRQELAGRCFLTTNHAYLYNQALGFVALYKGLISRLVSVDFVAQRNFDLLKVYDVDGVIKLKLFLEDVKLIKKKMTYLIDNMASDQPKNLRAVLAAFVEIERETKREEEDQKILRKINELSKQLSSKNLSHDRFAFTGDTSSIVPSLNSGALARKIDYTDHYSLLREDIYPIPPKAVFHAMLGDDSAVFKDETALTKLGYFFKKPWRSSELNGHLYRQATIPVSYGGISSRLHFEQEIEVMDDNSYYTFTHSISEVEFFIGSPFKLTQRFVIVSISGKRTKLLCFFRVDFKRYSIWNPLVRIVVNQISIDQFRKVNKMMKYVVKSVGHHGMIVKAIYLYGKLSHTKETETVEPIPLIRFGMLFSVQLLSAKITKTLKHYARLWLLAVLTAIRYFVKFISTNFVLIGIIVCLSILNLMLAGKSTINYWTAHKASKLIHDYVSQDPLMLQRAVYSRDIQDYIQSSMQSKNLSNGVTPFSLFQKSSFTNGITNSTSIARNSYFSPETKTVARNLRNAYQDIGIKRHELLVQLKLLNKMEKEISMAEYTNWLYAEVQQCDYIQESILSQFSGNNPRGDWTESSTGQSNRGVENILEYCQDCRAVLKGLI</sequence>
<dbReference type="EMBL" id="CH981525">
    <property type="protein sequence ID" value="EDK43382.1"/>
    <property type="molecule type" value="Genomic_DNA"/>
</dbReference>
<evidence type="ECO:0000313" key="9">
    <source>
        <dbReference type="EMBL" id="EDK43382.1"/>
    </source>
</evidence>
<dbReference type="InterPro" id="IPR004148">
    <property type="entry name" value="BAR_dom"/>
</dbReference>
<dbReference type="Gene3D" id="1.20.1270.60">
    <property type="entry name" value="Arfaptin homology (AH) domain/BAR domain"/>
    <property type="match status" value="1"/>
</dbReference>
<keyword evidence="3 6" id="KW-1133">Transmembrane helix</keyword>
<dbReference type="InterPro" id="IPR027267">
    <property type="entry name" value="AH/BAR_dom_sf"/>
</dbReference>
<accession>A5DW24</accession>
<keyword evidence="10" id="KW-1185">Reference proteome</keyword>
<keyword evidence="4 6" id="KW-0472">Membrane</keyword>
<dbReference type="InParanoid" id="A5DW24"/>
<dbReference type="PROSITE" id="PS50003">
    <property type="entry name" value="PH_DOMAIN"/>
    <property type="match status" value="1"/>
</dbReference>
<dbReference type="InterPro" id="IPR039463">
    <property type="entry name" value="Sip3/Lam1_BAR"/>
</dbReference>
<dbReference type="HOGENOM" id="CLU_001720_0_0_1"/>
<dbReference type="OrthoDB" id="10070851at2759"/>
<dbReference type="GO" id="GO:0016020">
    <property type="term" value="C:membrane"/>
    <property type="evidence" value="ECO:0007669"/>
    <property type="project" value="UniProtKB-SubCell"/>
</dbReference>
<dbReference type="SUPFAM" id="SSF103657">
    <property type="entry name" value="BAR/IMD domain-like"/>
    <property type="match status" value="1"/>
</dbReference>
<protein>
    <submittedName>
        <fullName evidence="9">Uncharacterized protein</fullName>
    </submittedName>
</protein>
<evidence type="ECO:0000313" key="10">
    <source>
        <dbReference type="Proteomes" id="UP000001996"/>
    </source>
</evidence>
<dbReference type="FunCoup" id="A5DW24">
    <property type="interactions" value="47"/>
</dbReference>
<dbReference type="InterPro" id="IPR001849">
    <property type="entry name" value="PH_domain"/>
</dbReference>
<feature type="transmembrane region" description="Helical" evidence="6">
    <location>
        <begin position="1071"/>
        <end position="1089"/>
    </location>
</feature>
<comment type="subcellular location">
    <subcellularLocation>
        <location evidence="1">Membrane</location>
    </subcellularLocation>
</comment>
<gene>
    <name evidence="9" type="ORF">LELG_01560</name>
</gene>
<dbReference type="Gene3D" id="2.30.29.30">
    <property type="entry name" value="Pleckstrin-homology domain (PH domain)/Phosphotyrosine-binding domain (PTB)"/>
    <property type="match status" value="1"/>
</dbReference>
<dbReference type="InterPro" id="IPR011993">
    <property type="entry name" value="PH-like_dom_sf"/>
</dbReference>
<dbReference type="SUPFAM" id="SSF50729">
    <property type="entry name" value="PH domain-like"/>
    <property type="match status" value="1"/>
</dbReference>
<reference evidence="9 10" key="1">
    <citation type="journal article" date="2009" name="Nature">
        <title>Evolution of pathogenicity and sexual reproduction in eight Candida genomes.</title>
        <authorList>
            <person name="Butler G."/>
            <person name="Rasmussen M.D."/>
            <person name="Lin M.F."/>
            <person name="Santos M.A."/>
            <person name="Sakthikumar S."/>
            <person name="Munro C.A."/>
            <person name="Rheinbay E."/>
            <person name="Grabherr M."/>
            <person name="Forche A."/>
            <person name="Reedy J.L."/>
            <person name="Agrafioti I."/>
            <person name="Arnaud M.B."/>
            <person name="Bates S."/>
            <person name="Brown A.J."/>
            <person name="Brunke S."/>
            <person name="Costanzo M.C."/>
            <person name="Fitzpatrick D.A."/>
            <person name="de Groot P.W."/>
            <person name="Harris D."/>
            <person name="Hoyer L.L."/>
            <person name="Hube B."/>
            <person name="Klis F.M."/>
            <person name="Kodira C."/>
            <person name="Lennard N."/>
            <person name="Logue M.E."/>
            <person name="Martin R."/>
            <person name="Neiman A.M."/>
            <person name="Nikolaou E."/>
            <person name="Quail M.A."/>
            <person name="Quinn J."/>
            <person name="Santos M.C."/>
            <person name="Schmitzberger F.F."/>
            <person name="Sherlock G."/>
            <person name="Shah P."/>
            <person name="Silverstein K.A."/>
            <person name="Skrzypek M.S."/>
            <person name="Soll D."/>
            <person name="Staggs R."/>
            <person name="Stansfield I."/>
            <person name="Stumpf M.P."/>
            <person name="Sudbery P.E."/>
            <person name="Srikantha T."/>
            <person name="Zeng Q."/>
            <person name="Berman J."/>
            <person name="Berriman M."/>
            <person name="Heitman J."/>
            <person name="Gow N.A."/>
            <person name="Lorenz M.C."/>
            <person name="Birren B.W."/>
            <person name="Kellis M."/>
            <person name="Cuomo C.A."/>
        </authorList>
    </citation>
    <scope>NUCLEOTIDE SEQUENCE [LARGE SCALE GENOMIC DNA]</scope>
    <source>
        <strain evidence="10">ATCC 11503 / BCRC 21390 / CBS 2605 / JCM 1781 / NBRC 1676 / NRRL YB-4239</strain>
    </source>
</reference>
<dbReference type="AlphaFoldDB" id="A5DW24"/>
<dbReference type="Proteomes" id="UP000001996">
    <property type="component" value="Unassembled WGS sequence"/>
</dbReference>
<dbReference type="SMART" id="SM00233">
    <property type="entry name" value="PH"/>
    <property type="match status" value="1"/>
</dbReference>
<dbReference type="VEuPathDB" id="FungiDB:LELG_01560"/>
<dbReference type="eggNOG" id="ENOG502QU87">
    <property type="taxonomic scope" value="Eukaryota"/>
</dbReference>
<name>A5DW24_LODEL</name>
<dbReference type="OMA" id="TKVEWLW"/>